<dbReference type="Pfam" id="PF00004">
    <property type="entry name" value="AAA"/>
    <property type="match status" value="1"/>
</dbReference>
<dbReference type="InterPro" id="IPR008269">
    <property type="entry name" value="Lon_proteolytic"/>
</dbReference>
<comment type="similarity">
    <text evidence="10 11 14 15">Belongs to the peptidase S16 family.</text>
</comment>
<dbReference type="GO" id="GO:0005737">
    <property type="term" value="C:cytoplasm"/>
    <property type="evidence" value="ECO:0007669"/>
    <property type="project" value="UniProtKB-SubCell"/>
</dbReference>
<dbReference type="GO" id="GO:0043565">
    <property type="term" value="F:sequence-specific DNA binding"/>
    <property type="evidence" value="ECO:0007669"/>
    <property type="project" value="UniProtKB-UniRule"/>
</dbReference>
<evidence type="ECO:0000256" key="1">
    <source>
        <dbReference type="ARBA" id="ARBA00004496"/>
    </source>
</evidence>
<evidence type="ECO:0000256" key="9">
    <source>
        <dbReference type="ARBA" id="ARBA00050665"/>
    </source>
</evidence>
<dbReference type="SUPFAM" id="SSF54211">
    <property type="entry name" value="Ribosomal protein S5 domain 2-like"/>
    <property type="match status" value="1"/>
</dbReference>
<dbReference type="PROSITE" id="PS51786">
    <property type="entry name" value="LON_PROTEOLYTIC"/>
    <property type="match status" value="1"/>
</dbReference>
<dbReference type="InterPro" id="IPR008268">
    <property type="entry name" value="Peptidase_S16_AS"/>
</dbReference>
<evidence type="ECO:0000259" key="18">
    <source>
        <dbReference type="PROSITE" id="PS51787"/>
    </source>
</evidence>
<dbReference type="PIRSF" id="PIRSF001174">
    <property type="entry name" value="Lon_proteas"/>
    <property type="match status" value="1"/>
</dbReference>
<comment type="subunit">
    <text evidence="10 11">Homohexamer. Organized in a ring with a central cavity.</text>
</comment>
<dbReference type="GO" id="GO:0016887">
    <property type="term" value="F:ATP hydrolysis activity"/>
    <property type="evidence" value="ECO:0007669"/>
    <property type="project" value="UniProtKB-UniRule"/>
</dbReference>
<dbReference type="HAMAP" id="MF_01973">
    <property type="entry name" value="lon_bact"/>
    <property type="match status" value="1"/>
</dbReference>
<evidence type="ECO:0000256" key="4">
    <source>
        <dbReference type="ARBA" id="ARBA00022741"/>
    </source>
</evidence>
<evidence type="ECO:0000256" key="5">
    <source>
        <dbReference type="ARBA" id="ARBA00022801"/>
    </source>
</evidence>
<dbReference type="GO" id="GO:0006515">
    <property type="term" value="P:protein quality control for misfolded or incompletely synthesized proteins"/>
    <property type="evidence" value="ECO:0007669"/>
    <property type="project" value="UniProtKB-UniRule"/>
</dbReference>
<keyword evidence="20" id="KW-1185">Reference proteome</keyword>
<keyword evidence="5 10" id="KW-0378">Hydrolase</keyword>
<dbReference type="FunFam" id="1.20.5.5270:FF:000002">
    <property type="entry name" value="Lon protease homolog"/>
    <property type="match status" value="1"/>
</dbReference>
<feature type="domain" description="Lon proteolytic" evidence="17">
    <location>
        <begin position="598"/>
        <end position="779"/>
    </location>
</feature>
<reference evidence="19 20" key="1">
    <citation type="journal article" date="2017" name="Genome Announc.">
        <title>Complete Genome Sequences of Two Acetylene-Fermenting Pelobacter acetylenicus Strains.</title>
        <authorList>
            <person name="Sutton J.M."/>
            <person name="Baesman S.M."/>
            <person name="Fierst J.L."/>
            <person name="Poret-Peterson A.T."/>
            <person name="Oremland R.S."/>
            <person name="Dunlap D.S."/>
            <person name="Akob D.M."/>
        </authorList>
    </citation>
    <scope>NUCLEOTIDE SEQUENCE [LARGE SCALE GENOMIC DNA]</scope>
    <source>
        <strain evidence="19 20">SFB93</strain>
    </source>
</reference>
<dbReference type="PRINTS" id="PR00830">
    <property type="entry name" value="ENDOLAPTASE"/>
</dbReference>
<dbReference type="SUPFAM" id="SSF88697">
    <property type="entry name" value="PUA domain-like"/>
    <property type="match status" value="1"/>
</dbReference>
<organism evidence="19 20">
    <name type="scientific">Syntrophotalea acetylenivorans</name>
    <dbReference type="NCBI Taxonomy" id="1842532"/>
    <lineage>
        <taxon>Bacteria</taxon>
        <taxon>Pseudomonadati</taxon>
        <taxon>Thermodesulfobacteriota</taxon>
        <taxon>Desulfuromonadia</taxon>
        <taxon>Desulfuromonadales</taxon>
        <taxon>Syntrophotaleaceae</taxon>
        <taxon>Syntrophotalea</taxon>
    </lineage>
</organism>
<dbReference type="EMBL" id="CP015519">
    <property type="protein sequence ID" value="APG26844.1"/>
    <property type="molecule type" value="Genomic_DNA"/>
</dbReference>
<evidence type="ECO:0000256" key="6">
    <source>
        <dbReference type="ARBA" id="ARBA00022825"/>
    </source>
</evidence>
<dbReference type="InterPro" id="IPR003593">
    <property type="entry name" value="AAA+_ATPase"/>
</dbReference>
<dbReference type="Gene3D" id="3.30.230.10">
    <property type="match status" value="1"/>
</dbReference>
<dbReference type="NCBIfam" id="NF008053">
    <property type="entry name" value="PRK10787.1"/>
    <property type="match status" value="1"/>
</dbReference>
<evidence type="ECO:0000256" key="10">
    <source>
        <dbReference type="HAMAP-Rule" id="MF_01973"/>
    </source>
</evidence>
<evidence type="ECO:0000256" key="13">
    <source>
        <dbReference type="PIRSR" id="PIRSR001174-2"/>
    </source>
</evidence>
<name>A0A1L3GLP5_9BACT</name>
<keyword evidence="8 10" id="KW-0346">Stress response</keyword>
<dbReference type="SMART" id="SM00464">
    <property type="entry name" value="LON"/>
    <property type="match status" value="1"/>
</dbReference>
<dbReference type="Gene3D" id="2.30.130.40">
    <property type="entry name" value="LON domain-like"/>
    <property type="match status" value="1"/>
</dbReference>
<evidence type="ECO:0000256" key="11">
    <source>
        <dbReference type="PIRNR" id="PIRNR001174"/>
    </source>
</evidence>
<dbReference type="OrthoDB" id="9803599at2"/>
<dbReference type="Gene3D" id="1.10.8.60">
    <property type="match status" value="1"/>
</dbReference>
<evidence type="ECO:0000256" key="16">
    <source>
        <dbReference type="SAM" id="MobiDB-lite"/>
    </source>
</evidence>
<keyword evidence="6 10" id="KW-0720">Serine protease</keyword>
<evidence type="ECO:0000313" key="20">
    <source>
        <dbReference type="Proteomes" id="UP000182517"/>
    </source>
</evidence>
<gene>
    <name evidence="10" type="primary">lon</name>
    <name evidence="19" type="ORF">A7E78_02680</name>
</gene>
<dbReference type="SUPFAM" id="SSF52540">
    <property type="entry name" value="P-loop containing nucleoside triphosphate hydrolases"/>
    <property type="match status" value="1"/>
</dbReference>
<dbReference type="InterPro" id="IPR004815">
    <property type="entry name" value="Lon_bac/euk-typ"/>
</dbReference>
<dbReference type="InterPro" id="IPR015947">
    <property type="entry name" value="PUA-like_sf"/>
</dbReference>
<dbReference type="InterPro" id="IPR014721">
    <property type="entry name" value="Ribsml_uS5_D2-typ_fold_subgr"/>
</dbReference>
<dbReference type="InterPro" id="IPR003111">
    <property type="entry name" value="Lon_prtase_N"/>
</dbReference>
<evidence type="ECO:0000256" key="14">
    <source>
        <dbReference type="PROSITE-ProRule" id="PRU01122"/>
    </source>
</evidence>
<dbReference type="Pfam" id="PF05362">
    <property type="entry name" value="Lon_C"/>
    <property type="match status" value="1"/>
</dbReference>
<dbReference type="Gene3D" id="1.20.58.1480">
    <property type="match status" value="1"/>
</dbReference>
<dbReference type="Pfam" id="PF22667">
    <property type="entry name" value="Lon_lid"/>
    <property type="match status" value="1"/>
</dbReference>
<dbReference type="GO" id="GO:0034605">
    <property type="term" value="P:cellular response to heat"/>
    <property type="evidence" value="ECO:0007669"/>
    <property type="project" value="UniProtKB-UniRule"/>
</dbReference>
<dbReference type="AlphaFoldDB" id="A0A1L3GLP5"/>
<dbReference type="Pfam" id="PF02190">
    <property type="entry name" value="LON_substr_bdg"/>
    <property type="match status" value="1"/>
</dbReference>
<feature type="domain" description="Lon N-terminal" evidence="18">
    <location>
        <begin position="13"/>
        <end position="208"/>
    </location>
</feature>
<dbReference type="STRING" id="1842532.A7E78_02680"/>
<keyword evidence="3 10" id="KW-0645">Protease</keyword>
<dbReference type="PROSITE" id="PS51787">
    <property type="entry name" value="LON_N"/>
    <property type="match status" value="1"/>
</dbReference>
<dbReference type="SMART" id="SM00382">
    <property type="entry name" value="AAA"/>
    <property type="match status" value="1"/>
</dbReference>
<evidence type="ECO:0000256" key="3">
    <source>
        <dbReference type="ARBA" id="ARBA00022670"/>
    </source>
</evidence>
<dbReference type="GO" id="GO:0005524">
    <property type="term" value="F:ATP binding"/>
    <property type="evidence" value="ECO:0007669"/>
    <property type="project" value="UniProtKB-UniRule"/>
</dbReference>
<evidence type="ECO:0000256" key="15">
    <source>
        <dbReference type="RuleBase" id="RU000591"/>
    </source>
</evidence>
<evidence type="ECO:0000256" key="7">
    <source>
        <dbReference type="ARBA" id="ARBA00022840"/>
    </source>
</evidence>
<dbReference type="PANTHER" id="PTHR10046">
    <property type="entry name" value="ATP DEPENDENT LON PROTEASE FAMILY MEMBER"/>
    <property type="match status" value="1"/>
</dbReference>
<feature type="region of interest" description="Disordered" evidence="16">
    <location>
        <begin position="783"/>
        <end position="802"/>
    </location>
</feature>
<dbReference type="InterPro" id="IPR020568">
    <property type="entry name" value="Ribosomal_Su5_D2-typ_SF"/>
</dbReference>
<evidence type="ECO:0000256" key="2">
    <source>
        <dbReference type="ARBA" id="ARBA00022490"/>
    </source>
</evidence>
<sequence>MNTLEQGKGRSVLPLLPLRDIVIFPYTVTPLFVARAKSILALEMAMDGEKRIFLATQIDPQIDEPKADDLYSHGTIAQIVQLLKLPDGTVKVLMEGKQRASIANVLYEEDCYLAEVDALEEEQVVSATPELEALIRSVNDLFEVYVNLGKKVPAEVAASVSSSADPGRLSDTIIAHLSVRIEEKQELLAETDPYKRLEDIAVLISREVEILQIEKTIRSRVKGQMERSQKEYYLNEQMRAIQKELGEHDEFTNEIQELEDAIRGRRMSKEGQDKALGELRKLKMMSPTSAEATVIRNYIDWLVELPWKKGTRDRRDLDHAERILESDHHGLEKVKERILEYLAVQALVKKIKGPILCLVGPPGVGKTSLGRSIARSLGRKFARISLGGMRDEAEIRGHRRTYIGAMPGKVLQALRKVCVKNPVILLDEIDKVNSDFRGDPSSALLEVLDSEQNSTFGDHYLEVDYDLSDVLFVATANSLHGISKPLLDRMEIIRIEGYTEDEKLNIAKSYLVPKQLEIHGFKTEQVEFKDPAIYEIIRRYTREAGVRNLEREIANISRKLARRLVKSQDKKQHFLIDKGQIKELLGVTRFEYGIKEEESCVGLATGLAWTEVGGELLNIEVAVLPGQGKLTVTGKLGDVMQESAKAALTYVRSRWRELGIEKDFYQMMEIHIHVPEGAIPKDGPSAGITMAIALASALTGRPVDRDIAMTGEITLRGRVLPIGGLKEKLLAAKRADIHTVLIPQDNEKQLEEVPEAILKALQVIPVGHMDQVVEEALKVVAPLPPSKNQDDGPLSTKGEIRH</sequence>
<keyword evidence="2 10" id="KW-0963">Cytoplasm</keyword>
<evidence type="ECO:0000256" key="12">
    <source>
        <dbReference type="PIRSR" id="PIRSR001174-1"/>
    </source>
</evidence>
<dbReference type="KEGG" id="pef:A7E78_02680"/>
<dbReference type="InterPro" id="IPR027065">
    <property type="entry name" value="Lon_Prtase"/>
</dbReference>
<dbReference type="CDD" id="cd19500">
    <property type="entry name" value="RecA-like_Lon"/>
    <property type="match status" value="1"/>
</dbReference>
<comment type="catalytic activity">
    <reaction evidence="9 10 11 14">
        <text>Hydrolysis of proteins in presence of ATP.</text>
        <dbReference type="EC" id="3.4.21.53"/>
    </reaction>
</comment>
<keyword evidence="7 10" id="KW-0067">ATP-binding</keyword>
<dbReference type="InterPro" id="IPR046336">
    <property type="entry name" value="Lon_prtase_N_sf"/>
</dbReference>
<feature type="active site" evidence="10 12">
    <location>
        <position position="728"/>
    </location>
</feature>
<feature type="active site" evidence="10 12">
    <location>
        <position position="685"/>
    </location>
</feature>
<dbReference type="Proteomes" id="UP000182517">
    <property type="component" value="Chromosome"/>
</dbReference>
<dbReference type="InterPro" id="IPR054594">
    <property type="entry name" value="Lon_lid"/>
</dbReference>
<evidence type="ECO:0000313" key="19">
    <source>
        <dbReference type="EMBL" id="APG26844.1"/>
    </source>
</evidence>
<dbReference type="EC" id="3.4.21.53" evidence="10 11"/>
<dbReference type="RefSeq" id="WP_072282805.1">
    <property type="nucleotide sequence ID" value="NZ_CP015519.1"/>
</dbReference>
<dbReference type="PROSITE" id="PS01046">
    <property type="entry name" value="LON_SER"/>
    <property type="match status" value="1"/>
</dbReference>
<comment type="function">
    <text evidence="10">ATP-dependent serine protease that mediates the selective degradation of mutant and abnormal proteins as well as certain short-lived regulatory proteins. Required for cellular homeostasis and for survival from DNA damage and developmental changes induced by stress. Degrades polypeptides processively to yield small peptide fragments that are 5 to 10 amino acids long. Binds to DNA in a double-stranded, site-specific manner.</text>
</comment>
<evidence type="ECO:0000259" key="17">
    <source>
        <dbReference type="PROSITE" id="PS51786"/>
    </source>
</evidence>
<dbReference type="Gene3D" id="3.40.50.300">
    <property type="entry name" value="P-loop containing nucleotide triphosphate hydrolases"/>
    <property type="match status" value="1"/>
</dbReference>
<comment type="induction">
    <text evidence="10">By heat shock.</text>
</comment>
<proteinExistence type="evidence at transcript level"/>
<protein>
    <recommendedName>
        <fullName evidence="10 11">Lon protease</fullName>
        <ecNumber evidence="10 11">3.4.21.53</ecNumber>
    </recommendedName>
    <alternativeName>
        <fullName evidence="10">ATP-dependent protease La</fullName>
    </alternativeName>
</protein>
<evidence type="ECO:0000256" key="8">
    <source>
        <dbReference type="ARBA" id="ARBA00023016"/>
    </source>
</evidence>
<dbReference type="FunFam" id="3.40.50.300:FF:000021">
    <property type="entry name" value="Lon protease homolog"/>
    <property type="match status" value="1"/>
</dbReference>
<comment type="subcellular location">
    <subcellularLocation>
        <location evidence="1 10 11">Cytoplasm</location>
    </subcellularLocation>
</comment>
<dbReference type="InterPro" id="IPR027543">
    <property type="entry name" value="Lon_bac"/>
</dbReference>
<feature type="binding site" evidence="10 13">
    <location>
        <begin position="360"/>
        <end position="367"/>
    </location>
    <ligand>
        <name>ATP</name>
        <dbReference type="ChEBI" id="CHEBI:30616"/>
    </ligand>
</feature>
<keyword evidence="4 10" id="KW-0547">Nucleotide-binding</keyword>
<dbReference type="InterPro" id="IPR003959">
    <property type="entry name" value="ATPase_AAA_core"/>
</dbReference>
<dbReference type="InterPro" id="IPR027417">
    <property type="entry name" value="P-loop_NTPase"/>
</dbReference>
<dbReference type="Gene3D" id="1.20.5.5270">
    <property type="match status" value="1"/>
</dbReference>
<dbReference type="NCBIfam" id="TIGR00763">
    <property type="entry name" value="lon"/>
    <property type="match status" value="1"/>
</dbReference>
<accession>A0A1L3GLP5</accession>
<dbReference type="GO" id="GO:0004176">
    <property type="term" value="F:ATP-dependent peptidase activity"/>
    <property type="evidence" value="ECO:0007669"/>
    <property type="project" value="UniProtKB-UniRule"/>
</dbReference>
<dbReference type="GO" id="GO:0004252">
    <property type="term" value="F:serine-type endopeptidase activity"/>
    <property type="evidence" value="ECO:0007669"/>
    <property type="project" value="UniProtKB-UniRule"/>
</dbReference>